<dbReference type="AlphaFoldDB" id="A0A0E9WT25"/>
<reference evidence="2" key="2">
    <citation type="journal article" date="2015" name="Fish Shellfish Immunol.">
        <title>Early steps in the European eel (Anguilla anguilla)-Vibrio vulnificus interaction in the gills: Role of the RtxA13 toxin.</title>
        <authorList>
            <person name="Callol A."/>
            <person name="Pajuelo D."/>
            <person name="Ebbesson L."/>
            <person name="Teles M."/>
            <person name="MacKenzie S."/>
            <person name="Amaro C."/>
        </authorList>
    </citation>
    <scope>NUCLEOTIDE SEQUENCE</scope>
</reference>
<sequence length="91" mass="10520">MQFIFRFQGPRLQRKYHVKSFFTSARSLETSVDGPLYSSVKTGLVDLLGGRTYFASWVLTPYCYTLGKVLYLGVHMLTRTDSYTTEHLQLE</sequence>
<proteinExistence type="predicted"/>
<organism evidence="2">
    <name type="scientific">Anguilla anguilla</name>
    <name type="common">European freshwater eel</name>
    <name type="synonym">Muraena anguilla</name>
    <dbReference type="NCBI Taxonomy" id="7936"/>
    <lineage>
        <taxon>Eukaryota</taxon>
        <taxon>Metazoa</taxon>
        <taxon>Chordata</taxon>
        <taxon>Craniata</taxon>
        <taxon>Vertebrata</taxon>
        <taxon>Euteleostomi</taxon>
        <taxon>Actinopterygii</taxon>
        <taxon>Neopterygii</taxon>
        <taxon>Teleostei</taxon>
        <taxon>Anguilliformes</taxon>
        <taxon>Anguillidae</taxon>
        <taxon>Anguilla</taxon>
    </lineage>
</organism>
<evidence type="ECO:0000259" key="1">
    <source>
        <dbReference type="Pfam" id="PF08368"/>
    </source>
</evidence>
<reference evidence="2" key="1">
    <citation type="submission" date="2014-11" db="EMBL/GenBank/DDBJ databases">
        <authorList>
            <person name="Amaro Gonzalez C."/>
        </authorList>
    </citation>
    <scope>NUCLEOTIDE SEQUENCE</scope>
</reference>
<evidence type="ECO:0000313" key="2">
    <source>
        <dbReference type="EMBL" id="JAH93522.1"/>
    </source>
</evidence>
<name>A0A0E9WT25_ANGAN</name>
<dbReference type="InterPro" id="IPR013579">
    <property type="entry name" value="FAST_2"/>
</dbReference>
<protein>
    <recommendedName>
        <fullName evidence="1">FAST kinase-like protein subdomain 2 domain-containing protein</fullName>
    </recommendedName>
</protein>
<dbReference type="Pfam" id="PF08368">
    <property type="entry name" value="FAST_2"/>
    <property type="match status" value="1"/>
</dbReference>
<dbReference type="EMBL" id="GBXM01015055">
    <property type="protein sequence ID" value="JAH93522.1"/>
    <property type="molecule type" value="Transcribed_RNA"/>
</dbReference>
<feature type="domain" description="FAST kinase-like protein subdomain 2" evidence="1">
    <location>
        <begin position="7"/>
        <end position="71"/>
    </location>
</feature>
<accession>A0A0E9WT25</accession>